<evidence type="ECO:0000313" key="3">
    <source>
        <dbReference type="Proteomes" id="UP000886998"/>
    </source>
</evidence>
<proteinExistence type="predicted"/>
<organism evidence="2 3">
    <name type="scientific">Trichonephila inaurata madagascariensis</name>
    <dbReference type="NCBI Taxonomy" id="2747483"/>
    <lineage>
        <taxon>Eukaryota</taxon>
        <taxon>Metazoa</taxon>
        <taxon>Ecdysozoa</taxon>
        <taxon>Arthropoda</taxon>
        <taxon>Chelicerata</taxon>
        <taxon>Arachnida</taxon>
        <taxon>Araneae</taxon>
        <taxon>Araneomorphae</taxon>
        <taxon>Entelegynae</taxon>
        <taxon>Araneoidea</taxon>
        <taxon>Nephilidae</taxon>
        <taxon>Trichonephila</taxon>
        <taxon>Trichonephila inaurata</taxon>
    </lineage>
</organism>
<dbReference type="Proteomes" id="UP000886998">
    <property type="component" value="Unassembled WGS sequence"/>
</dbReference>
<dbReference type="EMBL" id="BMAV01023845">
    <property type="protein sequence ID" value="GFY80163.1"/>
    <property type="molecule type" value="Genomic_DNA"/>
</dbReference>
<name>A0A8X7CSZ5_9ARAC</name>
<protein>
    <submittedName>
        <fullName evidence="2">Uncharacterized protein</fullName>
    </submittedName>
</protein>
<feature type="compositionally biased region" description="Polar residues" evidence="1">
    <location>
        <begin position="84"/>
        <end position="94"/>
    </location>
</feature>
<sequence length="103" mass="11731">MTKILISFLIEEKKYTDRACLMKLIFCDIAFNQKTADVPKSYKSISGSPDNLRQLNPQSVSQRRQPTEILIHSTDRTRAFTLPKQPTKNSSFIDISSDAIPQI</sequence>
<evidence type="ECO:0000313" key="2">
    <source>
        <dbReference type="EMBL" id="GFY80163.1"/>
    </source>
</evidence>
<feature type="region of interest" description="Disordered" evidence="1">
    <location>
        <begin position="42"/>
        <end position="64"/>
    </location>
</feature>
<accession>A0A8X7CSZ5</accession>
<evidence type="ECO:0000256" key="1">
    <source>
        <dbReference type="SAM" id="MobiDB-lite"/>
    </source>
</evidence>
<comment type="caution">
    <text evidence="2">The sequence shown here is derived from an EMBL/GenBank/DDBJ whole genome shotgun (WGS) entry which is preliminary data.</text>
</comment>
<feature type="compositionally biased region" description="Polar residues" evidence="1">
    <location>
        <begin position="43"/>
        <end position="64"/>
    </location>
</feature>
<reference evidence="2" key="1">
    <citation type="submission" date="2020-08" db="EMBL/GenBank/DDBJ databases">
        <title>Multicomponent nature underlies the extraordinary mechanical properties of spider dragline silk.</title>
        <authorList>
            <person name="Kono N."/>
            <person name="Nakamura H."/>
            <person name="Mori M."/>
            <person name="Yoshida Y."/>
            <person name="Ohtoshi R."/>
            <person name="Malay A.D."/>
            <person name="Moran D.A.P."/>
            <person name="Tomita M."/>
            <person name="Numata K."/>
            <person name="Arakawa K."/>
        </authorList>
    </citation>
    <scope>NUCLEOTIDE SEQUENCE</scope>
</reference>
<dbReference type="AlphaFoldDB" id="A0A8X7CSZ5"/>
<keyword evidence="3" id="KW-1185">Reference proteome</keyword>
<feature type="region of interest" description="Disordered" evidence="1">
    <location>
        <begin position="83"/>
        <end position="103"/>
    </location>
</feature>
<gene>
    <name evidence="2" type="ORF">TNIN_45681</name>
</gene>